<accession>A0ABV7YUP5</accession>
<reference evidence="4" key="1">
    <citation type="journal article" date="2019" name="Int. J. Syst. Evol. Microbiol.">
        <title>The Global Catalogue of Microorganisms (GCM) 10K type strain sequencing project: providing services to taxonomists for standard genome sequencing and annotation.</title>
        <authorList>
            <consortium name="The Broad Institute Genomics Platform"/>
            <consortium name="The Broad Institute Genome Sequencing Center for Infectious Disease"/>
            <person name="Wu L."/>
            <person name="Ma J."/>
        </authorList>
    </citation>
    <scope>NUCLEOTIDE SEQUENCE [LARGE SCALE GENOMIC DNA]</scope>
    <source>
        <strain evidence="4">CECT 7956</strain>
    </source>
</reference>
<feature type="signal peptide" evidence="2">
    <location>
        <begin position="1"/>
        <end position="21"/>
    </location>
</feature>
<dbReference type="EMBL" id="JBHRYQ010000001">
    <property type="protein sequence ID" value="MFC3810750.1"/>
    <property type="molecule type" value="Genomic_DNA"/>
</dbReference>
<evidence type="ECO:0000256" key="1">
    <source>
        <dbReference type="SAM" id="Coils"/>
    </source>
</evidence>
<dbReference type="Proteomes" id="UP001595616">
    <property type="component" value="Unassembled WGS sequence"/>
</dbReference>
<evidence type="ECO:0000313" key="3">
    <source>
        <dbReference type="EMBL" id="MFC3810750.1"/>
    </source>
</evidence>
<evidence type="ECO:0000256" key="2">
    <source>
        <dbReference type="SAM" id="SignalP"/>
    </source>
</evidence>
<evidence type="ECO:0000313" key="4">
    <source>
        <dbReference type="Proteomes" id="UP001595616"/>
    </source>
</evidence>
<dbReference type="RefSeq" id="WP_379837139.1">
    <property type="nucleotide sequence ID" value="NZ_JBHRYQ010000001.1"/>
</dbReference>
<keyword evidence="2" id="KW-0732">Signal</keyword>
<feature type="coiled-coil region" evidence="1">
    <location>
        <begin position="353"/>
        <end position="380"/>
    </location>
</feature>
<sequence>MHKNLIKTLVFLIFITFNSIAQNHPVRIELPTQPKWNYIPEGKLFSFNCASPVDTLDNEVKYSIQQGKQPGMSLDSTGLFKWTPGYHLVDRIEEERIFQIILERISGEGQKTTKNVDLHVLHVNRPPILNDLRPFYLKYNTTNTYNISAEEAYDEDNDPIAFIPTLETLPEGLTMSTKGEIKWSPSYNQFKAIKDKPTYIEFFVQDQPSKAQTKGRIKLEVTQMDLPPQITIIPKNEYLRIKENENVNIRFYLSDPNGDEDIEVFDFLTNQPGLDKASLVKNTNNQYEFIWMPGYDFVQDPKDSVNFEIDFFVLDKTQKREVKRMQFSVKNTINEAETDKKLYSLYFGTLTRSWELLEQLKEKEEELKKAYNKARKGKKNRSVINASLGATTGLSSIFTKKTPDTQRLISTVGGTTVLTIGTLEATEVIGRSMKDLIDRLNYVIEKKNELQTKGDIFARDFSLKSARRNQDFIRKVDDFMATMNLKGLVALELNATWEAKHKATEANIKKSFKDFNPW</sequence>
<name>A0ABV7YUP5_9BACT</name>
<organism evidence="3 4">
    <name type="scientific">Lacihabitans lacunae</name>
    <dbReference type="NCBI Taxonomy" id="1028214"/>
    <lineage>
        <taxon>Bacteria</taxon>
        <taxon>Pseudomonadati</taxon>
        <taxon>Bacteroidota</taxon>
        <taxon>Cytophagia</taxon>
        <taxon>Cytophagales</taxon>
        <taxon>Leadbetterellaceae</taxon>
        <taxon>Lacihabitans</taxon>
    </lineage>
</organism>
<keyword evidence="4" id="KW-1185">Reference proteome</keyword>
<proteinExistence type="predicted"/>
<gene>
    <name evidence="3" type="ORF">ACFOOI_08795</name>
</gene>
<protein>
    <submittedName>
        <fullName evidence="3">Ig domain-containing protein</fullName>
    </submittedName>
</protein>
<comment type="caution">
    <text evidence="3">The sequence shown here is derived from an EMBL/GenBank/DDBJ whole genome shotgun (WGS) entry which is preliminary data.</text>
</comment>
<keyword evidence="1" id="KW-0175">Coiled coil</keyword>
<feature type="chain" id="PRO_5047224565" evidence="2">
    <location>
        <begin position="22"/>
        <end position="518"/>
    </location>
</feature>